<dbReference type="EMBL" id="BPLR01019324">
    <property type="protein sequence ID" value="GIX66555.1"/>
    <property type="molecule type" value="Genomic_DNA"/>
</dbReference>
<name>A0AAV4M3Y6_CAEEX</name>
<evidence type="ECO:0000313" key="2">
    <source>
        <dbReference type="Proteomes" id="UP001054945"/>
    </source>
</evidence>
<sequence>MLKFTIDKNDVKGIQGRRVMDSSAYHLSTLNVNFCLFKTVSIEG</sequence>
<dbReference type="Proteomes" id="UP001054945">
    <property type="component" value="Unassembled WGS sequence"/>
</dbReference>
<keyword evidence="2" id="KW-1185">Reference proteome</keyword>
<proteinExistence type="predicted"/>
<dbReference type="AlphaFoldDB" id="A0AAV4M3Y6"/>
<feature type="non-terminal residue" evidence="1">
    <location>
        <position position="44"/>
    </location>
</feature>
<comment type="caution">
    <text evidence="1">The sequence shown here is derived from an EMBL/GenBank/DDBJ whole genome shotgun (WGS) entry which is preliminary data.</text>
</comment>
<evidence type="ECO:0000313" key="1">
    <source>
        <dbReference type="EMBL" id="GIX66555.1"/>
    </source>
</evidence>
<gene>
    <name evidence="1" type="ORF">CEXT_280631</name>
</gene>
<accession>A0AAV4M3Y6</accession>
<protein>
    <submittedName>
        <fullName evidence="1">Uncharacterized protein</fullName>
    </submittedName>
</protein>
<reference evidence="1 2" key="1">
    <citation type="submission" date="2021-06" db="EMBL/GenBank/DDBJ databases">
        <title>Caerostris extrusa draft genome.</title>
        <authorList>
            <person name="Kono N."/>
            <person name="Arakawa K."/>
        </authorList>
    </citation>
    <scope>NUCLEOTIDE SEQUENCE [LARGE SCALE GENOMIC DNA]</scope>
</reference>
<organism evidence="1 2">
    <name type="scientific">Caerostris extrusa</name>
    <name type="common">Bark spider</name>
    <name type="synonym">Caerostris bankana</name>
    <dbReference type="NCBI Taxonomy" id="172846"/>
    <lineage>
        <taxon>Eukaryota</taxon>
        <taxon>Metazoa</taxon>
        <taxon>Ecdysozoa</taxon>
        <taxon>Arthropoda</taxon>
        <taxon>Chelicerata</taxon>
        <taxon>Arachnida</taxon>
        <taxon>Araneae</taxon>
        <taxon>Araneomorphae</taxon>
        <taxon>Entelegynae</taxon>
        <taxon>Araneoidea</taxon>
        <taxon>Araneidae</taxon>
        <taxon>Caerostris</taxon>
    </lineage>
</organism>